<keyword evidence="10" id="KW-1185">Reference proteome</keyword>
<evidence type="ECO:0000259" key="8">
    <source>
        <dbReference type="Pfam" id="PF04239"/>
    </source>
</evidence>
<gene>
    <name evidence="9" type="ORF">IEE83_16300</name>
</gene>
<dbReference type="EMBL" id="JACYGY010000001">
    <property type="protein sequence ID" value="MBE9463449.1"/>
    <property type="molecule type" value="Genomic_DNA"/>
</dbReference>
<feature type="transmembrane region" description="Helical" evidence="7">
    <location>
        <begin position="51"/>
        <end position="72"/>
    </location>
</feature>
<feature type="transmembrane region" description="Helical" evidence="7">
    <location>
        <begin position="25"/>
        <end position="44"/>
    </location>
</feature>
<dbReference type="InterPro" id="IPR023090">
    <property type="entry name" value="UPF0702_alpha/beta_dom_sf"/>
</dbReference>
<dbReference type="PANTHER" id="PTHR34582">
    <property type="entry name" value="UPF0702 TRANSMEMBRANE PROTEIN YCAP"/>
    <property type="match status" value="1"/>
</dbReference>
<sequence length="225" mass="25171">MDKITPFDINRMLFGDAPPEFLLEVFFRGLALYLFMLLVVRLLGKRMAGELTVMEMVLMITLGGSIAVAMQVPEGGLLMGFVVLTCAFSYERTIAWLTVKSKKFEKISQGQGIILVKDGVLQIQNMKDTNITGQQIFANLRAKKIHQLGKVQRLYLEASGTLSIYKSEEKRPGLSIFPENDEQIIKLQKQVDGTMACNNCGFIISDFNNQSCAECGHSHWVQAIL</sequence>
<evidence type="ECO:0000256" key="1">
    <source>
        <dbReference type="ARBA" id="ARBA00004651"/>
    </source>
</evidence>
<comment type="similarity">
    <text evidence="2">Belongs to the UPF0702 family.</text>
</comment>
<protein>
    <submittedName>
        <fullName evidence="9">DUF421 domain-containing protein</fullName>
    </submittedName>
</protein>
<evidence type="ECO:0000256" key="2">
    <source>
        <dbReference type="ARBA" id="ARBA00006448"/>
    </source>
</evidence>
<keyword evidence="5 7" id="KW-1133">Transmembrane helix</keyword>
<dbReference type="PANTHER" id="PTHR34582:SF6">
    <property type="entry name" value="UPF0702 TRANSMEMBRANE PROTEIN YCAP"/>
    <property type="match status" value="1"/>
</dbReference>
<dbReference type="Gene3D" id="3.30.240.20">
    <property type="entry name" value="bsu07140 like domains"/>
    <property type="match status" value="1"/>
</dbReference>
<dbReference type="InterPro" id="IPR007353">
    <property type="entry name" value="DUF421"/>
</dbReference>
<organism evidence="9 10">
    <name type="scientific">Dyadobacter subterraneus</name>
    <dbReference type="NCBI Taxonomy" id="2773304"/>
    <lineage>
        <taxon>Bacteria</taxon>
        <taxon>Pseudomonadati</taxon>
        <taxon>Bacteroidota</taxon>
        <taxon>Cytophagia</taxon>
        <taxon>Cytophagales</taxon>
        <taxon>Spirosomataceae</taxon>
        <taxon>Dyadobacter</taxon>
    </lineage>
</organism>
<feature type="transmembrane region" description="Helical" evidence="7">
    <location>
        <begin position="78"/>
        <end position="99"/>
    </location>
</feature>
<accession>A0ABR9WE95</accession>
<comment type="subcellular location">
    <subcellularLocation>
        <location evidence="1">Cell membrane</location>
        <topology evidence="1">Multi-pass membrane protein</topology>
    </subcellularLocation>
</comment>
<reference evidence="10" key="1">
    <citation type="submission" date="2023-07" db="EMBL/GenBank/DDBJ databases">
        <title>Dyadobacter sp. nov 'subterranea' isolated from contaminted grondwater.</title>
        <authorList>
            <person name="Szabo I."/>
            <person name="Al-Omari J."/>
            <person name="Szerdahelyi S.G."/>
            <person name="Rado J."/>
        </authorList>
    </citation>
    <scope>NUCLEOTIDE SEQUENCE [LARGE SCALE GENOMIC DNA]</scope>
    <source>
        <strain evidence="10">UP-52</strain>
    </source>
</reference>
<evidence type="ECO:0000256" key="4">
    <source>
        <dbReference type="ARBA" id="ARBA00022692"/>
    </source>
</evidence>
<evidence type="ECO:0000256" key="5">
    <source>
        <dbReference type="ARBA" id="ARBA00022989"/>
    </source>
</evidence>
<dbReference type="RefSeq" id="WP_194121580.1">
    <property type="nucleotide sequence ID" value="NZ_JACYGY010000001.1"/>
</dbReference>
<dbReference type="Proteomes" id="UP000634134">
    <property type="component" value="Unassembled WGS sequence"/>
</dbReference>
<feature type="domain" description="YetF C-terminal" evidence="8">
    <location>
        <begin position="100"/>
        <end position="176"/>
    </location>
</feature>
<evidence type="ECO:0000256" key="3">
    <source>
        <dbReference type="ARBA" id="ARBA00022475"/>
    </source>
</evidence>
<keyword evidence="6 7" id="KW-0472">Membrane</keyword>
<keyword evidence="4 7" id="KW-0812">Transmembrane</keyword>
<proteinExistence type="inferred from homology"/>
<keyword evidence="3" id="KW-1003">Cell membrane</keyword>
<evidence type="ECO:0000256" key="7">
    <source>
        <dbReference type="SAM" id="Phobius"/>
    </source>
</evidence>
<evidence type="ECO:0000313" key="10">
    <source>
        <dbReference type="Proteomes" id="UP000634134"/>
    </source>
</evidence>
<dbReference type="Pfam" id="PF04239">
    <property type="entry name" value="DUF421"/>
    <property type="match status" value="1"/>
</dbReference>
<evidence type="ECO:0000313" key="9">
    <source>
        <dbReference type="EMBL" id="MBE9463449.1"/>
    </source>
</evidence>
<name>A0ABR9WE95_9BACT</name>
<comment type="caution">
    <text evidence="9">The sequence shown here is derived from an EMBL/GenBank/DDBJ whole genome shotgun (WGS) entry which is preliminary data.</text>
</comment>
<evidence type="ECO:0000256" key="6">
    <source>
        <dbReference type="ARBA" id="ARBA00023136"/>
    </source>
</evidence>